<protein>
    <submittedName>
        <fullName evidence="7">Acetolactate synthase large subunit</fullName>
    </submittedName>
</protein>
<dbReference type="NCBIfam" id="NF006187">
    <property type="entry name" value="PRK08322.1"/>
    <property type="match status" value="1"/>
</dbReference>
<feature type="domain" description="Thiamine pyrophosphate enzyme N-terminal TPP-binding" evidence="6">
    <location>
        <begin position="1"/>
        <end position="111"/>
    </location>
</feature>
<sequence>MKATDVLVQCLENEGVEYVFGIVGKETLDLIESISRSTQIQYVPVRHEQGAAFMACVYGKLSKKVGVCTATLGPGAGNLLTGLATATLDGCPVVALTGQTGLNKQHKHSHQFIEMTDVMAPATKWAAQIKEADTIPEMVRKAFKTANEEKPGSVFLELPENLAFESVPPGVVPITEEQPVLPAGKAVQSAISLVNESEKPFVIIGDKVIRQDASQDVLLFLSKLQAPATHSFMAKGVIPKNVPYNYFTFGFSENDLVLSGIDEADLLIIIGFDPVERPPKEWNRKKIPILHIDSQTPEPDEYYPTAAEVIGHIKQTLQNLSTRSIPSKGWIPSGNLKQKIEHSFQIKSGYDDNSHLPLTTENILHAIEMLSPEDTIVVSDVGAHKISIARTYQPKQPENLIISNGLASMGISIPGSIGAKLARPHAPVISITGDGGAMMTISELETVKRLGISLIFIVLNDGVLKLEQQMMNKKLGKSVGVSFGNPDFVLLAESFGIRGFRPKALGEFEELFQVAISSLEPILFDIPLPNS</sequence>
<gene>
    <name evidence="7" type="ORF">D4N35_006620</name>
</gene>
<evidence type="ECO:0000259" key="4">
    <source>
        <dbReference type="Pfam" id="PF00205"/>
    </source>
</evidence>
<dbReference type="GO" id="GO:0005948">
    <property type="term" value="C:acetolactate synthase complex"/>
    <property type="evidence" value="ECO:0007669"/>
    <property type="project" value="TreeGrafter"/>
</dbReference>
<dbReference type="GO" id="GO:0009097">
    <property type="term" value="P:isoleucine biosynthetic process"/>
    <property type="evidence" value="ECO:0007669"/>
    <property type="project" value="TreeGrafter"/>
</dbReference>
<dbReference type="FunFam" id="3.40.50.970:FF:000007">
    <property type="entry name" value="Acetolactate synthase"/>
    <property type="match status" value="1"/>
</dbReference>
<dbReference type="SUPFAM" id="SSF52467">
    <property type="entry name" value="DHS-like NAD/FAD-binding domain"/>
    <property type="match status" value="1"/>
</dbReference>
<evidence type="ECO:0000256" key="3">
    <source>
        <dbReference type="RuleBase" id="RU362132"/>
    </source>
</evidence>
<keyword evidence="8" id="KW-1185">Reference proteome</keyword>
<dbReference type="Proteomes" id="UP000273811">
    <property type="component" value="Unassembled WGS sequence"/>
</dbReference>
<evidence type="ECO:0000256" key="2">
    <source>
        <dbReference type="ARBA" id="ARBA00023052"/>
    </source>
</evidence>
<evidence type="ECO:0000259" key="5">
    <source>
        <dbReference type="Pfam" id="PF02775"/>
    </source>
</evidence>
<dbReference type="InterPro" id="IPR045229">
    <property type="entry name" value="TPP_enz"/>
</dbReference>
<dbReference type="InterPro" id="IPR012001">
    <property type="entry name" value="Thiamin_PyroP_enz_TPP-bd_dom"/>
</dbReference>
<name>A0A451GBT6_9BACI</name>
<accession>A0A451GBT6</accession>
<dbReference type="SUPFAM" id="SSF52518">
    <property type="entry name" value="Thiamin diphosphate-binding fold (THDP-binding)"/>
    <property type="match status" value="2"/>
</dbReference>
<dbReference type="InterPro" id="IPR011766">
    <property type="entry name" value="TPP_enzyme_TPP-bd"/>
</dbReference>
<dbReference type="PANTHER" id="PTHR18968">
    <property type="entry name" value="THIAMINE PYROPHOSPHATE ENZYMES"/>
    <property type="match status" value="1"/>
</dbReference>
<dbReference type="GO" id="GO:0030976">
    <property type="term" value="F:thiamine pyrophosphate binding"/>
    <property type="evidence" value="ECO:0007669"/>
    <property type="project" value="InterPro"/>
</dbReference>
<comment type="similarity">
    <text evidence="1 3">Belongs to the TPP enzyme family.</text>
</comment>
<dbReference type="Pfam" id="PF02776">
    <property type="entry name" value="TPP_enzyme_N"/>
    <property type="match status" value="1"/>
</dbReference>
<dbReference type="GO" id="GO:0009099">
    <property type="term" value="P:L-valine biosynthetic process"/>
    <property type="evidence" value="ECO:0007669"/>
    <property type="project" value="TreeGrafter"/>
</dbReference>
<dbReference type="Pfam" id="PF02775">
    <property type="entry name" value="TPP_enzyme_C"/>
    <property type="match status" value="1"/>
</dbReference>
<dbReference type="Gene3D" id="3.40.50.970">
    <property type="match status" value="2"/>
</dbReference>
<keyword evidence="2 3" id="KW-0786">Thiamine pyrophosphate</keyword>
<dbReference type="PANTHER" id="PTHR18968:SF129">
    <property type="entry name" value="ACETOLACTATE SYNTHASE"/>
    <property type="match status" value="1"/>
</dbReference>
<evidence type="ECO:0000313" key="7">
    <source>
        <dbReference type="EMBL" id="RWR12528.1"/>
    </source>
</evidence>
<dbReference type="EMBL" id="QYTU02000010">
    <property type="protein sequence ID" value="RWR12528.1"/>
    <property type="molecule type" value="Genomic_DNA"/>
</dbReference>
<evidence type="ECO:0000313" key="8">
    <source>
        <dbReference type="Proteomes" id="UP000273811"/>
    </source>
</evidence>
<dbReference type="InterPro" id="IPR029061">
    <property type="entry name" value="THDP-binding"/>
</dbReference>
<dbReference type="InterPro" id="IPR012000">
    <property type="entry name" value="Thiamin_PyroP_enz_cen_dom"/>
</dbReference>
<comment type="caution">
    <text evidence="7">The sequence shown here is derived from an EMBL/GenBank/DDBJ whole genome shotgun (WGS) entry which is preliminary data.</text>
</comment>
<dbReference type="RefSeq" id="WP_120071699.1">
    <property type="nucleotide sequence ID" value="NZ_CP126113.1"/>
</dbReference>
<dbReference type="GO" id="GO:0050660">
    <property type="term" value="F:flavin adenine dinucleotide binding"/>
    <property type="evidence" value="ECO:0007669"/>
    <property type="project" value="TreeGrafter"/>
</dbReference>
<dbReference type="PROSITE" id="PS00187">
    <property type="entry name" value="TPP_ENZYMES"/>
    <property type="match status" value="1"/>
</dbReference>
<reference evidence="7" key="1">
    <citation type="submission" date="2018-12" db="EMBL/GenBank/DDBJ databases">
        <authorList>
            <person name="Sun L."/>
            <person name="Chen Z."/>
        </authorList>
    </citation>
    <scope>NUCLEOTIDE SEQUENCE [LARGE SCALE GENOMIC DNA]</scope>
    <source>
        <strain evidence="7">DSM 16012</strain>
    </source>
</reference>
<dbReference type="GO" id="GO:0003984">
    <property type="term" value="F:acetolactate synthase activity"/>
    <property type="evidence" value="ECO:0007669"/>
    <property type="project" value="TreeGrafter"/>
</dbReference>
<evidence type="ECO:0000259" key="6">
    <source>
        <dbReference type="Pfam" id="PF02776"/>
    </source>
</evidence>
<proteinExistence type="inferred from homology"/>
<feature type="domain" description="Thiamine pyrophosphate enzyme central" evidence="4">
    <location>
        <begin position="187"/>
        <end position="320"/>
    </location>
</feature>
<dbReference type="AlphaFoldDB" id="A0A451GBT6"/>
<organism evidence="7 8">
    <name type="scientific">Siminovitchia fortis</name>
    <dbReference type="NCBI Taxonomy" id="254758"/>
    <lineage>
        <taxon>Bacteria</taxon>
        <taxon>Bacillati</taxon>
        <taxon>Bacillota</taxon>
        <taxon>Bacilli</taxon>
        <taxon>Bacillales</taxon>
        <taxon>Bacillaceae</taxon>
        <taxon>Siminovitchia</taxon>
    </lineage>
</organism>
<dbReference type="Pfam" id="PF00205">
    <property type="entry name" value="TPP_enzyme_M"/>
    <property type="match status" value="1"/>
</dbReference>
<dbReference type="InterPro" id="IPR029035">
    <property type="entry name" value="DHS-like_NAD/FAD-binding_dom"/>
</dbReference>
<dbReference type="CDD" id="cd07035">
    <property type="entry name" value="TPP_PYR_POX_like"/>
    <property type="match status" value="1"/>
</dbReference>
<evidence type="ECO:0000256" key="1">
    <source>
        <dbReference type="ARBA" id="ARBA00007812"/>
    </source>
</evidence>
<dbReference type="GO" id="GO:0000287">
    <property type="term" value="F:magnesium ion binding"/>
    <property type="evidence" value="ECO:0007669"/>
    <property type="project" value="InterPro"/>
</dbReference>
<dbReference type="OrthoDB" id="4494979at2"/>
<dbReference type="Gene3D" id="3.40.50.1220">
    <property type="entry name" value="TPP-binding domain"/>
    <property type="match status" value="1"/>
</dbReference>
<feature type="domain" description="Thiamine pyrophosphate enzyme TPP-binding" evidence="5">
    <location>
        <begin position="380"/>
        <end position="526"/>
    </location>
</feature>
<dbReference type="InterPro" id="IPR000399">
    <property type="entry name" value="TPP-bd_CS"/>
</dbReference>